<organism evidence="1 2">
    <name type="scientific">Steinernema glaseri</name>
    <dbReference type="NCBI Taxonomy" id="37863"/>
    <lineage>
        <taxon>Eukaryota</taxon>
        <taxon>Metazoa</taxon>
        <taxon>Ecdysozoa</taxon>
        <taxon>Nematoda</taxon>
        <taxon>Chromadorea</taxon>
        <taxon>Rhabditida</taxon>
        <taxon>Tylenchina</taxon>
        <taxon>Panagrolaimomorpha</taxon>
        <taxon>Strongyloidoidea</taxon>
        <taxon>Steinernematidae</taxon>
        <taxon>Steinernema</taxon>
    </lineage>
</organism>
<keyword evidence="1" id="KW-1185">Reference proteome</keyword>
<dbReference type="AlphaFoldDB" id="A0A1I8A4N0"/>
<sequence>MLKVHLRSQCSFLNWPRRVAANRSALRSHPLESVDLKYLSFKASSFFLFITTSTLESAELLSDDDRQTFQRHFPTLRDLTGAYSATTVSY</sequence>
<evidence type="ECO:0000313" key="1">
    <source>
        <dbReference type="Proteomes" id="UP000095287"/>
    </source>
</evidence>
<name>A0A1I8A4N0_9BILA</name>
<evidence type="ECO:0000313" key="2">
    <source>
        <dbReference type="WBParaSite" id="L893_g32815.t1"/>
    </source>
</evidence>
<accession>A0A1I8A4N0</accession>
<protein>
    <submittedName>
        <fullName evidence="2">Secreted protein</fullName>
    </submittedName>
</protein>
<reference evidence="2" key="1">
    <citation type="submission" date="2016-11" db="UniProtKB">
        <authorList>
            <consortium name="WormBaseParasite"/>
        </authorList>
    </citation>
    <scope>IDENTIFICATION</scope>
</reference>
<dbReference type="WBParaSite" id="L893_g32815.t1">
    <property type="protein sequence ID" value="L893_g32815.t1"/>
    <property type="gene ID" value="L893_g32815"/>
</dbReference>
<proteinExistence type="predicted"/>
<dbReference type="Proteomes" id="UP000095287">
    <property type="component" value="Unplaced"/>
</dbReference>